<evidence type="ECO:0000256" key="3">
    <source>
        <dbReference type="PROSITE-ProRule" id="PRU00284"/>
    </source>
</evidence>
<dbReference type="InterPro" id="IPR004089">
    <property type="entry name" value="MCPsignal_dom"/>
</dbReference>
<evidence type="ECO:0000256" key="5">
    <source>
        <dbReference type="SAM" id="Phobius"/>
    </source>
</evidence>
<evidence type="ECO:0000313" key="9">
    <source>
        <dbReference type="Proteomes" id="UP000049979"/>
    </source>
</evidence>
<evidence type="ECO:0000259" key="6">
    <source>
        <dbReference type="PROSITE" id="PS50111"/>
    </source>
</evidence>
<dbReference type="GO" id="GO:0004888">
    <property type="term" value="F:transmembrane signaling receptor activity"/>
    <property type="evidence" value="ECO:0007669"/>
    <property type="project" value="TreeGrafter"/>
</dbReference>
<comment type="similarity">
    <text evidence="2">Belongs to the methyl-accepting chemotaxis (MCP) protein family.</text>
</comment>
<feature type="domain" description="HAMP" evidence="7">
    <location>
        <begin position="69"/>
        <end position="121"/>
    </location>
</feature>
<organism evidence="8 9">
    <name type="scientific">Roseburia faecis</name>
    <dbReference type="NCBI Taxonomy" id="301302"/>
    <lineage>
        <taxon>Bacteria</taxon>
        <taxon>Bacillati</taxon>
        <taxon>Bacillota</taxon>
        <taxon>Clostridia</taxon>
        <taxon>Lachnospirales</taxon>
        <taxon>Lachnospiraceae</taxon>
        <taxon>Roseburia</taxon>
    </lineage>
</organism>
<dbReference type="CDD" id="cd06225">
    <property type="entry name" value="HAMP"/>
    <property type="match status" value="1"/>
</dbReference>
<dbReference type="AlphaFoldDB" id="A0A0M6WV70"/>
<reference evidence="9" key="1">
    <citation type="submission" date="2015-05" db="EMBL/GenBank/DDBJ databases">
        <authorList>
            <consortium name="Pathogen Informatics"/>
        </authorList>
    </citation>
    <scope>NUCLEOTIDE SEQUENCE [LARGE SCALE GENOMIC DNA]</scope>
    <source>
        <strain evidence="9">M72</strain>
    </source>
</reference>
<feature type="compositionally biased region" description="Low complexity" evidence="4">
    <location>
        <begin position="388"/>
        <end position="406"/>
    </location>
</feature>
<dbReference type="InterPro" id="IPR051310">
    <property type="entry name" value="MCP_chemotaxis"/>
</dbReference>
<dbReference type="GO" id="GO:0006935">
    <property type="term" value="P:chemotaxis"/>
    <property type="evidence" value="ECO:0007669"/>
    <property type="project" value="UniProtKB-KW"/>
</dbReference>
<dbReference type="SMART" id="SM00304">
    <property type="entry name" value="HAMP"/>
    <property type="match status" value="1"/>
</dbReference>
<dbReference type="Gene3D" id="6.10.340.10">
    <property type="match status" value="1"/>
</dbReference>
<keyword evidence="9" id="KW-1185">Reference proteome</keyword>
<dbReference type="PROSITE" id="PS50111">
    <property type="entry name" value="CHEMOTAXIS_TRANSDUC_2"/>
    <property type="match status" value="1"/>
</dbReference>
<keyword evidence="1" id="KW-0145">Chemotaxis</keyword>
<dbReference type="Proteomes" id="UP000049979">
    <property type="component" value="Unassembled WGS sequence"/>
</dbReference>
<proteinExistence type="inferred from homology"/>
<dbReference type="OrthoDB" id="9814363at2"/>
<dbReference type="RefSeq" id="WP_055068508.1">
    <property type="nucleotide sequence ID" value="NZ_CP173697.1"/>
</dbReference>
<dbReference type="SMART" id="SM00283">
    <property type="entry name" value="MA"/>
    <property type="match status" value="1"/>
</dbReference>
<gene>
    <name evidence="8" type="ORF">M72_13131</name>
</gene>
<dbReference type="PANTHER" id="PTHR43531:SF11">
    <property type="entry name" value="METHYL-ACCEPTING CHEMOTAXIS PROTEIN 3"/>
    <property type="match status" value="1"/>
</dbReference>
<keyword evidence="3" id="KW-0807">Transducer</keyword>
<evidence type="ECO:0000256" key="4">
    <source>
        <dbReference type="SAM" id="MobiDB-lite"/>
    </source>
</evidence>
<feature type="region of interest" description="Disordered" evidence="4">
    <location>
        <begin position="386"/>
        <end position="407"/>
    </location>
</feature>
<dbReference type="Pfam" id="PF00672">
    <property type="entry name" value="HAMP"/>
    <property type="match status" value="1"/>
</dbReference>
<accession>A0A0M6WV70</accession>
<dbReference type="InterPro" id="IPR003660">
    <property type="entry name" value="HAMP_dom"/>
</dbReference>
<name>A0A0M6WV70_9FIRM</name>
<evidence type="ECO:0000256" key="1">
    <source>
        <dbReference type="ARBA" id="ARBA00022500"/>
    </source>
</evidence>
<evidence type="ECO:0000259" key="7">
    <source>
        <dbReference type="PROSITE" id="PS50885"/>
    </source>
</evidence>
<dbReference type="GO" id="GO:0007165">
    <property type="term" value="P:signal transduction"/>
    <property type="evidence" value="ECO:0007669"/>
    <property type="project" value="UniProtKB-KW"/>
</dbReference>
<sequence length="419" mass="45297">MRKNYFQNVKIADKLKMVMKAIFAILLVNNILFAILMLVFGHPVWIIIPVIAVVGMPLLSKMIIQELTENILEPLDQIEKAADDMAHGNLEIDISYQGEDELGKLAESFRNTSFYLRGVVDDINQLLTEFAKGNFDARSHDIEAYQGNFGEILKKLEATENNLSQTIKNVQESSNQVSAGADQLAQSAQGLAEGATDQAAAVQQLTSSVAEVATHIEENTKSTDSVHDQAKRVAIKADSGSAKMKELVEAMQHISETTNDIQVVIGKIESIASQTNLLSLNASIEAARAGEAGKGFAVVAEQIKNLAEESASSAEETRVMLTNSLNQVGVGSSVADETSQFMSEMIEQLDAVVMEVAKIRQISDQQAESVKQISAAVEQVNGVVQSNSATSEEVSATSEELSASAESLDEMVSDFVLRK</sequence>
<feature type="domain" description="Methyl-accepting transducer" evidence="6">
    <location>
        <begin position="173"/>
        <end position="402"/>
    </location>
</feature>
<dbReference type="PROSITE" id="PS50885">
    <property type="entry name" value="HAMP"/>
    <property type="match status" value="1"/>
</dbReference>
<protein>
    <submittedName>
        <fullName evidence="8">Methyl-accepting chemotaxis sensory transducer</fullName>
    </submittedName>
</protein>
<keyword evidence="5" id="KW-1133">Transmembrane helix</keyword>
<dbReference type="GO" id="GO:0005886">
    <property type="term" value="C:plasma membrane"/>
    <property type="evidence" value="ECO:0007669"/>
    <property type="project" value="TreeGrafter"/>
</dbReference>
<dbReference type="Pfam" id="PF00015">
    <property type="entry name" value="MCPsignal"/>
    <property type="match status" value="1"/>
</dbReference>
<keyword evidence="5" id="KW-0812">Transmembrane</keyword>
<dbReference type="EMBL" id="CVRR01000048">
    <property type="protein sequence ID" value="CRL41642.1"/>
    <property type="molecule type" value="Genomic_DNA"/>
</dbReference>
<dbReference type="Gene3D" id="1.10.287.950">
    <property type="entry name" value="Methyl-accepting chemotaxis protein"/>
    <property type="match status" value="1"/>
</dbReference>
<dbReference type="STRING" id="301302.ERS852420_01255"/>
<dbReference type="SUPFAM" id="SSF58104">
    <property type="entry name" value="Methyl-accepting chemotaxis protein (MCP) signaling domain"/>
    <property type="match status" value="1"/>
</dbReference>
<dbReference type="PANTHER" id="PTHR43531">
    <property type="entry name" value="PROTEIN ICFG"/>
    <property type="match status" value="1"/>
</dbReference>
<feature type="transmembrane region" description="Helical" evidence="5">
    <location>
        <begin position="21"/>
        <end position="40"/>
    </location>
</feature>
<evidence type="ECO:0000313" key="8">
    <source>
        <dbReference type="EMBL" id="CRL41642.1"/>
    </source>
</evidence>
<keyword evidence="5" id="KW-0472">Membrane</keyword>
<evidence type="ECO:0000256" key="2">
    <source>
        <dbReference type="ARBA" id="ARBA00029447"/>
    </source>
</evidence>